<feature type="compositionally biased region" description="Acidic residues" evidence="1">
    <location>
        <begin position="110"/>
        <end position="119"/>
    </location>
</feature>
<dbReference type="OrthoDB" id="5392646at2759"/>
<keyword evidence="7" id="KW-1185">Reference proteome</keyword>
<dbReference type="InterPro" id="IPR032741">
    <property type="entry name" value="Sls1_KH-1"/>
</dbReference>
<dbReference type="Pfam" id="PF20778">
    <property type="entry name" value="SLS1_C"/>
    <property type="match status" value="1"/>
</dbReference>
<reference evidence="6" key="1">
    <citation type="submission" date="2022-10" db="EMBL/GenBank/DDBJ databases">
        <title>Tapping the CABI collections for fungal endophytes: first genome assemblies for Collariella, Neodidymelliopsis, Ascochyta clinopodiicola, Didymella pomorum, Didymosphaeria variabile, Neocosmospora piperis and Neocucurbitaria cava.</title>
        <authorList>
            <person name="Hill R."/>
        </authorList>
    </citation>
    <scope>NUCLEOTIDE SEQUENCE</scope>
    <source>
        <strain evidence="6">IMI 355082</strain>
    </source>
</reference>
<dbReference type="InterPro" id="IPR048400">
    <property type="entry name" value="SLS1_N"/>
</dbReference>
<name>A0A9W8YN26_9PEZI</name>
<dbReference type="Proteomes" id="UP001140453">
    <property type="component" value="Unassembled WGS sequence"/>
</dbReference>
<evidence type="ECO:0000259" key="5">
    <source>
        <dbReference type="Pfam" id="PF20778"/>
    </source>
</evidence>
<evidence type="ECO:0000259" key="2">
    <source>
        <dbReference type="Pfam" id="PF14611"/>
    </source>
</evidence>
<feature type="region of interest" description="Disordered" evidence="1">
    <location>
        <begin position="181"/>
        <end position="257"/>
    </location>
</feature>
<dbReference type="InterPro" id="IPR048748">
    <property type="entry name" value="SLS1_KH2"/>
</dbReference>
<feature type="domain" description="SLS1 second KH" evidence="4">
    <location>
        <begin position="559"/>
        <end position="619"/>
    </location>
</feature>
<evidence type="ECO:0000259" key="4">
    <source>
        <dbReference type="Pfam" id="PF20777"/>
    </source>
</evidence>
<gene>
    <name evidence="6" type="ORF">N0V93_009573</name>
</gene>
<sequence>MFSSSVAGAGSICLGCQLRAVTRRAAPVLAASVVAHTPTTIRRRRYASDSSEPASSNDDFLTSIINEQRYDDGYEASKPKKKKARSTKQRGTPARTSHHEPSPFFSDQEVGFEDVWDQDPELKTGGKTPVKPLGDPNSNLDSARAEQQSDEIDYGASSAEADLYLENYSWNAINAAELQKQYADRKPRRPKKTQPDTQDPPATPISDAPSENPTKTQEVRSDNKSDWRESKLRKSPMKHTDDLYDWGEGHSAASQEQQDNIGLELGENPSTQLQQPRIEAPKERELRHYRKGDTRLVEDLPQLPVETLGQDAPVIVLREQGQWKRRQFREEPRPVDSGLNIQDYADQETGLGLDIILENIDELRPEHRILPAREFKDVFDILMKGFTTVHLASYIERHRQRLAEGDETPFLGVIPDEIIPRPWIVSQSRWIPEVKGAVTDVPHPLKGYILKNMPPKQRLVMHLMRLCWGMSVQELLHGQGMLDLEMRDLEFRLLTLGSQRFLQQVSRVHLGQGGGRSIQVIKSRKAIQIFAPKTVAESCLKMMDEKLQQIRTKSIKMDKLPVKNMSDEMLEELGRITSSLVEINQARQEIDVTWIDTADRYNSKLEDASDVVLRLILSAYPPTRTSKALTVYPDPAEQGRLIEDVGNRDKLPWNDRRMTWARLCLPITTKAKTPQLAKHWPLSEAMLKYKIEPVADDLVEPTSTIDPKKRAFYTSLAGVPLAFPRPPCESEEEQLRQLIQPTKPTLSGWLPFRVRTNAIFGHVLHLNNQHVTASIKEGTDAVSTSRRTVSPLIPPVTGMDLPAWVPYTSPKYMTSLLIMRFTPTSLPSSDGPAPNLELRIKATDEEIIGIDSLRAIAHTHVSDICLPGEHVDVRATQRLVAELPGYHLDTTEGMQPLIQFLKDACLEIGRGRLITPPVLDGLGLPSWMFYAPETDTQSPFLRSRVLAELYDAAKAASKPADGSKPKKASKKAKKPAKLSTPAPAAHSPYTTYANALTPTSYIFSGLEVHRHVETSYDGWKLSYTSVEAGAGGGRRAELELEAVPSGDKDVRREGSRIDAGAWLRSVYKLATGRVAKGKKGDEGAEGVEESEKAISVVKWVADKT</sequence>
<feature type="region of interest" description="Disordered" evidence="1">
    <location>
        <begin position="957"/>
        <end position="984"/>
    </location>
</feature>
<dbReference type="AlphaFoldDB" id="A0A9W8YN26"/>
<dbReference type="EMBL" id="JAPEVB010000006">
    <property type="protein sequence ID" value="KAJ4386675.1"/>
    <property type="molecule type" value="Genomic_DNA"/>
</dbReference>
<evidence type="ECO:0000256" key="1">
    <source>
        <dbReference type="SAM" id="MobiDB-lite"/>
    </source>
</evidence>
<evidence type="ECO:0000313" key="7">
    <source>
        <dbReference type="Proteomes" id="UP001140453"/>
    </source>
</evidence>
<proteinExistence type="predicted"/>
<dbReference type="Pfam" id="PF20777">
    <property type="entry name" value="KH_SLS1_2"/>
    <property type="match status" value="1"/>
</dbReference>
<dbReference type="Pfam" id="PF14611">
    <property type="entry name" value="KH_SLS1_1"/>
    <property type="match status" value="1"/>
</dbReference>
<accession>A0A9W8YN26</accession>
<feature type="compositionally biased region" description="Basic residues" evidence="1">
    <location>
        <begin position="79"/>
        <end position="88"/>
    </location>
</feature>
<evidence type="ECO:0000259" key="3">
    <source>
        <dbReference type="Pfam" id="PF20776"/>
    </source>
</evidence>
<dbReference type="Pfam" id="PF20776">
    <property type="entry name" value="SLS1_N"/>
    <property type="match status" value="1"/>
</dbReference>
<comment type="caution">
    <text evidence="6">The sequence shown here is derived from an EMBL/GenBank/DDBJ whole genome shotgun (WGS) entry which is preliminary data.</text>
</comment>
<feature type="domain" description="SLS1 N-terminal" evidence="3">
    <location>
        <begin position="356"/>
        <end position="473"/>
    </location>
</feature>
<protein>
    <submittedName>
        <fullName evidence="6">Uncharacterized protein</fullName>
    </submittedName>
</protein>
<feature type="domain" description="SLS1 first KH" evidence="2">
    <location>
        <begin position="481"/>
        <end position="550"/>
    </location>
</feature>
<feature type="compositionally biased region" description="Basic and acidic residues" evidence="1">
    <location>
        <begin position="217"/>
        <end position="242"/>
    </location>
</feature>
<feature type="domain" description="SLS1 C-terminal" evidence="5">
    <location>
        <begin position="649"/>
        <end position="1054"/>
    </location>
</feature>
<dbReference type="GO" id="GO:0005743">
    <property type="term" value="C:mitochondrial inner membrane"/>
    <property type="evidence" value="ECO:0007669"/>
    <property type="project" value="InterPro"/>
</dbReference>
<evidence type="ECO:0000313" key="6">
    <source>
        <dbReference type="EMBL" id="KAJ4386675.1"/>
    </source>
</evidence>
<organism evidence="6 7">
    <name type="scientific">Gnomoniopsis smithogilvyi</name>
    <dbReference type="NCBI Taxonomy" id="1191159"/>
    <lineage>
        <taxon>Eukaryota</taxon>
        <taxon>Fungi</taxon>
        <taxon>Dikarya</taxon>
        <taxon>Ascomycota</taxon>
        <taxon>Pezizomycotina</taxon>
        <taxon>Sordariomycetes</taxon>
        <taxon>Sordariomycetidae</taxon>
        <taxon>Diaporthales</taxon>
        <taxon>Gnomoniaceae</taxon>
        <taxon>Gnomoniopsis</taxon>
    </lineage>
</organism>
<dbReference type="InterPro" id="IPR048401">
    <property type="entry name" value="SLS1_C"/>
</dbReference>
<feature type="compositionally biased region" description="Basic residues" evidence="1">
    <location>
        <begin position="965"/>
        <end position="976"/>
    </location>
</feature>
<feature type="region of interest" description="Disordered" evidence="1">
    <location>
        <begin position="71"/>
        <end position="151"/>
    </location>
</feature>